<gene>
    <name evidence="2" type="ORF">A6J77_000615</name>
</gene>
<evidence type="ECO:0000259" key="1">
    <source>
        <dbReference type="Pfam" id="PF03354"/>
    </source>
</evidence>
<evidence type="ECO:0000313" key="2">
    <source>
        <dbReference type="EMBL" id="PNL90847.1"/>
    </source>
</evidence>
<dbReference type="PANTHER" id="PTHR41287">
    <property type="match status" value="1"/>
</dbReference>
<feature type="domain" description="Terminase large subunit-like ATPase" evidence="1">
    <location>
        <begin position="91"/>
        <end position="243"/>
    </location>
</feature>
<evidence type="ECO:0000313" key="3">
    <source>
        <dbReference type="Proteomes" id="UP000192813"/>
    </source>
</evidence>
<dbReference type="InterPro" id="IPR046461">
    <property type="entry name" value="TerL_ATPase"/>
</dbReference>
<dbReference type="Gene3D" id="3.40.50.300">
    <property type="entry name" value="P-loop containing nucleotide triphosphate hydrolases"/>
    <property type="match status" value="1"/>
</dbReference>
<reference evidence="3" key="1">
    <citation type="submission" date="2017-12" db="EMBL/GenBank/DDBJ databases">
        <title>FDA dAtabase for Regulatory Grade micrObial Sequences (FDA-ARGOS): Supporting development and validation of Infectious Disease Dx tests.</title>
        <authorList>
            <person name="Hoffmann M."/>
            <person name="Allard M."/>
            <person name="Evans P."/>
            <person name="Brown E."/>
            <person name="Tallon L."/>
            <person name="Sadzewicz L."/>
            <person name="Sengamalay N."/>
            <person name="Ott S."/>
            <person name="Godinez A."/>
            <person name="Nagaraj S."/>
            <person name="Vavikolanu K."/>
            <person name="Aluvathingal J."/>
            <person name="Nadendla S."/>
            <person name="Sichtig H."/>
        </authorList>
    </citation>
    <scope>NUCLEOTIDE SEQUENCE [LARGE SCALE GENOMIC DNA]</scope>
    <source>
        <strain evidence="3">FDAARGOS_249</strain>
    </source>
</reference>
<dbReference type="RefSeq" id="WP_083067623.1">
    <property type="nucleotide sequence ID" value="NZ_NBTM02000001.1"/>
</dbReference>
<dbReference type="AlphaFoldDB" id="A0A2J9PKL5"/>
<dbReference type="InterPro" id="IPR027417">
    <property type="entry name" value="P-loop_NTPase"/>
</dbReference>
<dbReference type="InterPro" id="IPR005021">
    <property type="entry name" value="Terminase_largesu-like"/>
</dbReference>
<accession>A0A2J9PKL5</accession>
<name>A0A2J9PKL5_9LACT</name>
<protein>
    <submittedName>
        <fullName evidence="2">Terminase large subunit</fullName>
    </submittedName>
</protein>
<comment type="caution">
    <text evidence="2">The sequence shown here is derived from an EMBL/GenBank/DDBJ whole genome shotgun (WGS) entry which is preliminary data.</text>
</comment>
<dbReference type="Pfam" id="PF03354">
    <property type="entry name" value="TerL_ATPase"/>
    <property type="match status" value="1"/>
</dbReference>
<organism evidence="2 3">
    <name type="scientific">Aerococcus viridans</name>
    <dbReference type="NCBI Taxonomy" id="1377"/>
    <lineage>
        <taxon>Bacteria</taxon>
        <taxon>Bacillati</taxon>
        <taxon>Bacillota</taxon>
        <taxon>Bacilli</taxon>
        <taxon>Lactobacillales</taxon>
        <taxon>Aerococcaceae</taxon>
        <taxon>Aerococcus</taxon>
    </lineage>
</organism>
<dbReference type="EMBL" id="NBTM02000001">
    <property type="protein sequence ID" value="PNL90847.1"/>
    <property type="molecule type" value="Genomic_DNA"/>
</dbReference>
<dbReference type="PANTHER" id="PTHR41287:SF1">
    <property type="entry name" value="PROTEIN YMFN"/>
    <property type="match status" value="1"/>
</dbReference>
<proteinExistence type="predicted"/>
<dbReference type="Proteomes" id="UP000192813">
    <property type="component" value="Unassembled WGS sequence"/>
</dbReference>
<sequence length="552" mass="64910">MTFKTMYPTVKHYMDLFDDGKIILNKERIQLFEYLERDVLNRDDVYFDVEQIENCIDYIERWYFPLADFQKFLIPFSFLRINEDGTDALFYDSHFWTMARGSGKNGLFSGLSNYFIGPLHGIRNYNVDIVANSEDQAMVSFDEIYDMLDSNEDLKSYFYKNKQYIKGIDSNSILKFRTSSTNTKDGLRVACVGFDEIHEYVKNDQLEIFESARGKVKDFRAYYIGTNGFQRDGVYDQTIDIAKNILNGEDPYTRMFPWICKLDDLSEMDNFDLWQKANPMYHAPMTEYAKEHMRQQKRRYYGIQSGKTDKIKFTIKNMNTLLEDTNRTVVPKKELIAATRPIPQDTSELSALGACDFAQARDFTACGVLFLDENEEYIWKHHSFVNQNFLNQFTIKAPIKEWQEEGLLTIIDEPLISVDHIVDWFVEMREENPMLQTIVLDKHKLNTLKVPLEDVGFEVVWVNNPRVASGQVSDKIDRVFGGQHIRWGNDYMMRWYTNNVFVKYDASGNKLYEKKEELRRKTDGFMALFYAFYFADTNLEVPSEFILADIDF</sequence>